<name>A0A2H3DJB6_ARMGA</name>
<keyword evidence="2" id="KW-1185">Reference proteome</keyword>
<dbReference type="OrthoDB" id="10470476at2759"/>
<dbReference type="STRING" id="47427.A0A2H3DJB6"/>
<organism evidence="1 2">
    <name type="scientific">Armillaria gallica</name>
    <name type="common">Bulbous honey fungus</name>
    <name type="synonym">Armillaria bulbosa</name>
    <dbReference type="NCBI Taxonomy" id="47427"/>
    <lineage>
        <taxon>Eukaryota</taxon>
        <taxon>Fungi</taxon>
        <taxon>Dikarya</taxon>
        <taxon>Basidiomycota</taxon>
        <taxon>Agaricomycotina</taxon>
        <taxon>Agaricomycetes</taxon>
        <taxon>Agaricomycetidae</taxon>
        <taxon>Agaricales</taxon>
        <taxon>Marasmiineae</taxon>
        <taxon>Physalacriaceae</taxon>
        <taxon>Armillaria</taxon>
    </lineage>
</organism>
<dbReference type="Proteomes" id="UP000217790">
    <property type="component" value="Unassembled WGS sequence"/>
</dbReference>
<dbReference type="InParanoid" id="A0A2H3DJB6"/>
<dbReference type="EMBL" id="KZ293655">
    <property type="protein sequence ID" value="PBK94170.1"/>
    <property type="molecule type" value="Genomic_DNA"/>
</dbReference>
<proteinExistence type="predicted"/>
<evidence type="ECO:0000313" key="2">
    <source>
        <dbReference type="Proteomes" id="UP000217790"/>
    </source>
</evidence>
<gene>
    <name evidence="1" type="ORF">ARMGADRAFT_1029987</name>
</gene>
<evidence type="ECO:0000313" key="1">
    <source>
        <dbReference type="EMBL" id="PBK94170.1"/>
    </source>
</evidence>
<dbReference type="AlphaFoldDB" id="A0A2H3DJB6"/>
<protein>
    <submittedName>
        <fullName evidence="1">Uncharacterized protein</fullName>
    </submittedName>
</protein>
<sequence length="282" mass="31212">MIDLISSSRISEQDACQVADVNKCLLQQNRVHIFQDQSFAELNITMYTHRLLTLQNVQASHLSQVSVAQTGVDLNHMVNSSYTPVIEIQGLDDATKLKFCTNLFPYASAMYTRTVVLFLTTLSTPAAQHTATNIPDAVPGKTTQGHIGTNECGMTSSQDSMFQNLYVTKYGLSLHFIDIFFEDTFCRELSLRGVIYFSASGTDMQGQIFDLLGIIAGSTFFLGACDLAEMMAAEYCHYDQPLNDSLRCEWNIADNYDTGVIESCHGDSGLMHRSLGSFSLVD</sequence>
<accession>A0A2H3DJB6</accession>
<reference evidence="2" key="1">
    <citation type="journal article" date="2017" name="Nat. Ecol. Evol.">
        <title>Genome expansion and lineage-specific genetic innovations in the forest pathogenic fungi Armillaria.</title>
        <authorList>
            <person name="Sipos G."/>
            <person name="Prasanna A.N."/>
            <person name="Walter M.C."/>
            <person name="O'Connor E."/>
            <person name="Balint B."/>
            <person name="Krizsan K."/>
            <person name="Kiss B."/>
            <person name="Hess J."/>
            <person name="Varga T."/>
            <person name="Slot J."/>
            <person name="Riley R."/>
            <person name="Boka B."/>
            <person name="Rigling D."/>
            <person name="Barry K."/>
            <person name="Lee J."/>
            <person name="Mihaltcheva S."/>
            <person name="LaButti K."/>
            <person name="Lipzen A."/>
            <person name="Waldron R."/>
            <person name="Moloney N.M."/>
            <person name="Sperisen C."/>
            <person name="Kredics L."/>
            <person name="Vagvoelgyi C."/>
            <person name="Patrignani A."/>
            <person name="Fitzpatrick D."/>
            <person name="Nagy I."/>
            <person name="Doyle S."/>
            <person name="Anderson J.B."/>
            <person name="Grigoriev I.V."/>
            <person name="Gueldener U."/>
            <person name="Muensterkoetter M."/>
            <person name="Nagy L.G."/>
        </authorList>
    </citation>
    <scope>NUCLEOTIDE SEQUENCE [LARGE SCALE GENOMIC DNA]</scope>
    <source>
        <strain evidence="2">Ar21-2</strain>
    </source>
</reference>